<comment type="caution">
    <text evidence="2">The sequence shown here is derived from an EMBL/GenBank/DDBJ whole genome shotgun (WGS) entry which is preliminary data.</text>
</comment>
<accession>A0ABT1NGA2</accession>
<organism evidence="2 3">
    <name type="scientific">Lutispora saccharofermentans</name>
    <dbReference type="NCBI Taxonomy" id="3024236"/>
    <lineage>
        <taxon>Bacteria</taxon>
        <taxon>Bacillati</taxon>
        <taxon>Bacillota</taxon>
        <taxon>Clostridia</taxon>
        <taxon>Lutisporales</taxon>
        <taxon>Lutisporaceae</taxon>
        <taxon>Lutispora</taxon>
    </lineage>
</organism>
<name>A0ABT1NGA2_9FIRM</name>
<evidence type="ECO:0000256" key="1">
    <source>
        <dbReference type="SAM" id="SignalP"/>
    </source>
</evidence>
<sequence length="427" mass="44786">MEKSVKSILSLILAFTLIFAMIIPASAAASTTADTKATALKQLGLFKGVSETEVNFDLDRAPTRVEALIMLIRALGKDAEALNVGGAHPFTDVPAWADKYIGYAYEKGLTKGVSATELGTGNADSDMYLTFMLRALGYSDTTGDFAWDEPDTLAKAVGILPDDVNTANFLRRDVALISWAALEADIKGGNQRMAKKLIGENVFTSDAYAQAIGLAGEETPAVVSVSSFEMLKTALSDSSVKAITIDSVGKPVFVAGELTIPAAVTVTVSRGSDFYIEGTLVNNGTINIMGADSVNADFANYSVMSVQNGGKFINNGAVNLLSASLSDTDDYGPVGGTIRIFDGSFTNNGSVFLKAGTANTHGGVIFVIEGPFINNAVVIVDGFQIAIINAFTNSKGAVVINNTYICTRGDGTFTNNGILSGHTVIEE</sequence>
<dbReference type="RefSeq" id="WP_255227782.1">
    <property type="nucleotide sequence ID" value="NZ_JAJEKE010000010.1"/>
</dbReference>
<reference evidence="2 3" key="1">
    <citation type="submission" date="2021-10" db="EMBL/GenBank/DDBJ databases">
        <title>Lutispora strain m25 sp. nov., a thermophilic, non-spore-forming bacterium isolated from a lab-scale methanogenic bioreactor digesting anaerobic sludge.</title>
        <authorList>
            <person name="El Houari A."/>
            <person name="Mcdonald J."/>
        </authorList>
    </citation>
    <scope>NUCLEOTIDE SEQUENCE [LARGE SCALE GENOMIC DNA]</scope>
    <source>
        <strain evidence="3">m25</strain>
    </source>
</reference>
<feature type="chain" id="PRO_5045405817" description="S-layer homology domain-containing protein" evidence="1">
    <location>
        <begin position="28"/>
        <end position="427"/>
    </location>
</feature>
<proteinExistence type="predicted"/>
<evidence type="ECO:0000313" key="2">
    <source>
        <dbReference type="EMBL" id="MCQ1530263.1"/>
    </source>
</evidence>
<evidence type="ECO:0000313" key="3">
    <source>
        <dbReference type="Proteomes" id="UP001651880"/>
    </source>
</evidence>
<keyword evidence="1" id="KW-0732">Signal</keyword>
<feature type="signal peptide" evidence="1">
    <location>
        <begin position="1"/>
        <end position="27"/>
    </location>
</feature>
<evidence type="ECO:0008006" key="4">
    <source>
        <dbReference type="Google" id="ProtNLM"/>
    </source>
</evidence>
<gene>
    <name evidence="2" type="ORF">LJD61_11975</name>
</gene>
<dbReference type="EMBL" id="JAJEKE010000010">
    <property type="protein sequence ID" value="MCQ1530263.1"/>
    <property type="molecule type" value="Genomic_DNA"/>
</dbReference>
<protein>
    <recommendedName>
        <fullName evidence="4">S-layer homology domain-containing protein</fullName>
    </recommendedName>
</protein>
<dbReference type="Proteomes" id="UP001651880">
    <property type="component" value="Unassembled WGS sequence"/>
</dbReference>
<keyword evidence="3" id="KW-1185">Reference proteome</keyword>